<organism evidence="2">
    <name type="scientific">Serpula lacrymans var. lacrymans (strain S7.3)</name>
    <name type="common">Dry rot fungus</name>
    <dbReference type="NCBI Taxonomy" id="936435"/>
    <lineage>
        <taxon>Eukaryota</taxon>
        <taxon>Fungi</taxon>
        <taxon>Dikarya</taxon>
        <taxon>Basidiomycota</taxon>
        <taxon>Agaricomycotina</taxon>
        <taxon>Agaricomycetes</taxon>
        <taxon>Agaricomycetidae</taxon>
        <taxon>Boletales</taxon>
        <taxon>Coniophorineae</taxon>
        <taxon>Serpulaceae</taxon>
        <taxon>Serpula</taxon>
    </lineage>
</organism>
<keyword evidence="2" id="KW-1185">Reference proteome</keyword>
<protein>
    <submittedName>
        <fullName evidence="1">Uncharacterized protein</fullName>
    </submittedName>
</protein>
<sequence length="59" mass="6503">MEGSHVPAFSSHQCNAGRCTYRTNAARHDMRSGPSGPCDNEDRDCSDTLIVGNSLNNWY</sequence>
<name>F8Q2R6_SERL3</name>
<dbReference type="Proteomes" id="UP000008063">
    <property type="component" value="Unassembled WGS sequence"/>
</dbReference>
<reference evidence="2" key="1">
    <citation type="journal article" date="2011" name="Science">
        <title>The plant cell wall-decomposing machinery underlies the functional diversity of forest fungi.</title>
        <authorList>
            <person name="Eastwood D.C."/>
            <person name="Floudas D."/>
            <person name="Binder M."/>
            <person name="Majcherczyk A."/>
            <person name="Schneider P."/>
            <person name="Aerts A."/>
            <person name="Asiegbu F.O."/>
            <person name="Baker S.E."/>
            <person name="Barry K."/>
            <person name="Bendiksby M."/>
            <person name="Blumentritt M."/>
            <person name="Coutinho P.M."/>
            <person name="Cullen D."/>
            <person name="de Vries R.P."/>
            <person name="Gathman A."/>
            <person name="Goodell B."/>
            <person name="Henrissat B."/>
            <person name="Ihrmark K."/>
            <person name="Kauserud H."/>
            <person name="Kohler A."/>
            <person name="LaButti K."/>
            <person name="Lapidus A."/>
            <person name="Lavin J.L."/>
            <person name="Lee Y.-H."/>
            <person name="Lindquist E."/>
            <person name="Lilly W."/>
            <person name="Lucas S."/>
            <person name="Morin E."/>
            <person name="Murat C."/>
            <person name="Oguiza J.A."/>
            <person name="Park J."/>
            <person name="Pisabarro A.G."/>
            <person name="Riley R."/>
            <person name="Rosling A."/>
            <person name="Salamov A."/>
            <person name="Schmidt O."/>
            <person name="Schmutz J."/>
            <person name="Skrede I."/>
            <person name="Stenlid J."/>
            <person name="Wiebenga A."/>
            <person name="Xie X."/>
            <person name="Kuees U."/>
            <person name="Hibbett D.S."/>
            <person name="Hoffmeister D."/>
            <person name="Hoegberg N."/>
            <person name="Martin F."/>
            <person name="Grigoriev I.V."/>
            <person name="Watkinson S.C."/>
        </authorList>
    </citation>
    <scope>NUCLEOTIDE SEQUENCE [LARGE SCALE GENOMIC DNA]</scope>
    <source>
        <strain evidence="2">strain S7.3</strain>
    </source>
</reference>
<proteinExistence type="predicted"/>
<evidence type="ECO:0000313" key="1">
    <source>
        <dbReference type="EMBL" id="EGN97478.1"/>
    </source>
</evidence>
<dbReference type="AlphaFoldDB" id="F8Q2R6"/>
<evidence type="ECO:0000313" key="2">
    <source>
        <dbReference type="Proteomes" id="UP000008063"/>
    </source>
</evidence>
<gene>
    <name evidence="1" type="ORF">SERLA73DRAFT_139712</name>
</gene>
<dbReference type="EMBL" id="GL945482">
    <property type="protein sequence ID" value="EGN97478.1"/>
    <property type="molecule type" value="Genomic_DNA"/>
</dbReference>
<dbReference type="InParanoid" id="F8Q2R6"/>
<dbReference type="HOGENOM" id="CLU_2962318_0_0_1"/>
<accession>F8Q2R6</accession>